<dbReference type="SUPFAM" id="SSF81301">
    <property type="entry name" value="Nucleotidyltransferase"/>
    <property type="match status" value="1"/>
</dbReference>
<dbReference type="Gene3D" id="3.30.460.10">
    <property type="entry name" value="Beta Polymerase, domain 2"/>
    <property type="match status" value="1"/>
</dbReference>
<dbReference type="InterPro" id="IPR001977">
    <property type="entry name" value="Depp_CoAkinase"/>
</dbReference>
<evidence type="ECO:0000256" key="6">
    <source>
        <dbReference type="NCBIfam" id="TIGR00152"/>
    </source>
</evidence>
<feature type="binding site" evidence="5">
    <location>
        <begin position="11"/>
        <end position="16"/>
    </location>
    <ligand>
        <name>ATP</name>
        <dbReference type="ChEBI" id="CHEBI:30616"/>
    </ligand>
</feature>
<dbReference type="NCBIfam" id="TIGR00152">
    <property type="entry name" value="dephospho-CoA kinase"/>
    <property type="match status" value="1"/>
</dbReference>
<comment type="caution">
    <text evidence="7">The sequence shown here is derived from an EMBL/GenBank/DDBJ whole genome shotgun (WGS) entry which is preliminary data.</text>
</comment>
<accession>A0ABV8U2H0</accession>
<dbReference type="EMBL" id="JBHSDK010000026">
    <property type="protein sequence ID" value="MFC4336949.1"/>
    <property type="molecule type" value="Genomic_DNA"/>
</dbReference>
<dbReference type="HAMAP" id="MF_00376">
    <property type="entry name" value="Dephospho_CoA_kinase"/>
    <property type="match status" value="1"/>
</dbReference>
<dbReference type="InterPro" id="IPR043519">
    <property type="entry name" value="NT_sf"/>
</dbReference>
<comment type="similarity">
    <text evidence="5">Belongs to the CoaE family.</text>
</comment>
<dbReference type="PANTHER" id="PTHR34822:SF1">
    <property type="entry name" value="GRPB FAMILY PROTEIN"/>
    <property type="match status" value="1"/>
</dbReference>
<dbReference type="SUPFAM" id="SSF52540">
    <property type="entry name" value="P-loop containing nucleoside triphosphate hydrolases"/>
    <property type="match status" value="1"/>
</dbReference>
<evidence type="ECO:0000256" key="3">
    <source>
        <dbReference type="ARBA" id="ARBA00022741"/>
    </source>
</evidence>
<protein>
    <recommendedName>
        <fullName evidence="5 6">Dephospho-CoA kinase</fullName>
        <ecNumber evidence="5 6">2.7.1.24</ecNumber>
    </recommendedName>
    <alternativeName>
        <fullName evidence="5">Dephosphocoenzyme A kinase</fullName>
    </alternativeName>
</protein>
<dbReference type="GO" id="GO:0004140">
    <property type="term" value="F:dephospho-CoA kinase activity"/>
    <property type="evidence" value="ECO:0007669"/>
    <property type="project" value="UniProtKB-EC"/>
</dbReference>
<dbReference type="PROSITE" id="PS51219">
    <property type="entry name" value="DPCK"/>
    <property type="match status" value="1"/>
</dbReference>
<keyword evidence="5 7" id="KW-0808">Transferase</keyword>
<dbReference type="Gene3D" id="3.40.50.300">
    <property type="entry name" value="P-loop containing nucleotide triphosphate hydrolases"/>
    <property type="match status" value="1"/>
</dbReference>
<proteinExistence type="inferred from homology"/>
<dbReference type="RefSeq" id="WP_380623402.1">
    <property type="nucleotide sequence ID" value="NZ_JBHSDK010000026.1"/>
</dbReference>
<keyword evidence="4 5" id="KW-0067">ATP-binding</keyword>
<dbReference type="InterPro" id="IPR027417">
    <property type="entry name" value="P-loop_NTPase"/>
</dbReference>
<name>A0ABV8U2H0_9ACTN</name>
<gene>
    <name evidence="5 7" type="primary">coaE</name>
    <name evidence="7" type="ORF">ACFPET_17235</name>
</gene>
<dbReference type="Pfam" id="PF01121">
    <property type="entry name" value="CoaE"/>
    <property type="match status" value="1"/>
</dbReference>
<dbReference type="NCBIfam" id="NF002879">
    <property type="entry name" value="PRK03333.1"/>
    <property type="match status" value="1"/>
</dbReference>
<keyword evidence="5" id="KW-0963">Cytoplasm</keyword>
<evidence type="ECO:0000313" key="7">
    <source>
        <dbReference type="EMBL" id="MFC4336949.1"/>
    </source>
</evidence>
<comment type="similarity">
    <text evidence="2">In the C-terminal section; belongs to the UPF0157 (GrpB) family.</text>
</comment>
<comment type="similarity">
    <text evidence="1">In the N-terminal section; belongs to the CoaE family.</text>
</comment>
<evidence type="ECO:0000256" key="4">
    <source>
        <dbReference type="ARBA" id="ARBA00022840"/>
    </source>
</evidence>
<keyword evidence="8" id="KW-1185">Reference proteome</keyword>
<comment type="catalytic activity">
    <reaction evidence="5">
        <text>3'-dephospho-CoA + ATP = ADP + CoA + H(+)</text>
        <dbReference type="Rhea" id="RHEA:18245"/>
        <dbReference type="ChEBI" id="CHEBI:15378"/>
        <dbReference type="ChEBI" id="CHEBI:30616"/>
        <dbReference type="ChEBI" id="CHEBI:57287"/>
        <dbReference type="ChEBI" id="CHEBI:57328"/>
        <dbReference type="ChEBI" id="CHEBI:456216"/>
        <dbReference type="EC" id="2.7.1.24"/>
    </reaction>
</comment>
<dbReference type="Proteomes" id="UP001595823">
    <property type="component" value="Unassembled WGS sequence"/>
</dbReference>
<evidence type="ECO:0000313" key="8">
    <source>
        <dbReference type="Proteomes" id="UP001595823"/>
    </source>
</evidence>
<comment type="subcellular location">
    <subcellularLocation>
        <location evidence="5">Cytoplasm</location>
    </subcellularLocation>
</comment>
<dbReference type="Pfam" id="PF04229">
    <property type="entry name" value="GrpB"/>
    <property type="match status" value="1"/>
</dbReference>
<sequence>MLKIALTGGIGAGKSTAARIFSQLGAELIDADVLAREVVAPGTDGLRAIVDRFGPEVLAANGELDRTKLASIVFDDGASRARLESIVHPRVRARSEEIKAALPGGAVVLEDIPLLAETGQAAAFHLAVAVEAPVEVRFDRLVERGMSREDAVRRVKSQASEEERRRVCDVVLDNSGDEHSLELQIQQLWRERVLPFARNLSEGKSAKRGEKLEFIAHDKRWESRFEHIAARLRRVLGTSAVRIDHIGSTAVADLPAKDVIDIQVTVVALTAVDRAEASLGAAGFFSCAPEGGKAVYDVPNAVHPEEWKWEKRLYGSADPGNIAHLHFRSIKTPGQRFALLFRDWMRSDEEAREDYARMKGDLAARFETTTEYAEAKNPWFTGEATDRAEAWAEETGWRNPLC</sequence>
<evidence type="ECO:0000256" key="2">
    <source>
        <dbReference type="ARBA" id="ARBA00011058"/>
    </source>
</evidence>
<dbReference type="PANTHER" id="PTHR34822">
    <property type="entry name" value="GRPB DOMAIN PROTEIN (AFU_ORTHOLOGUE AFUA_1G01530)"/>
    <property type="match status" value="1"/>
</dbReference>
<keyword evidence="3 5" id="KW-0547">Nucleotide-binding</keyword>
<keyword evidence="5" id="KW-0173">Coenzyme A biosynthesis</keyword>
<comment type="pathway">
    <text evidence="5">Cofactor biosynthesis; coenzyme A biosynthesis; CoA from (R)-pantothenate: step 5/5.</text>
</comment>
<comment type="function">
    <text evidence="5">Catalyzes the phosphorylation of the 3'-hydroxyl group of dephosphocoenzyme A to form coenzyme A.</text>
</comment>
<dbReference type="EC" id="2.7.1.24" evidence="5 6"/>
<dbReference type="CDD" id="cd02022">
    <property type="entry name" value="DPCK"/>
    <property type="match status" value="1"/>
</dbReference>
<evidence type="ECO:0000256" key="5">
    <source>
        <dbReference type="HAMAP-Rule" id="MF_00376"/>
    </source>
</evidence>
<reference evidence="8" key="1">
    <citation type="journal article" date="2019" name="Int. J. Syst. Evol. Microbiol.">
        <title>The Global Catalogue of Microorganisms (GCM) 10K type strain sequencing project: providing services to taxonomists for standard genome sequencing and annotation.</title>
        <authorList>
            <consortium name="The Broad Institute Genomics Platform"/>
            <consortium name="The Broad Institute Genome Sequencing Center for Infectious Disease"/>
            <person name="Wu L."/>
            <person name="Ma J."/>
        </authorList>
    </citation>
    <scope>NUCLEOTIDE SEQUENCE [LARGE SCALE GENOMIC DNA]</scope>
    <source>
        <strain evidence="8">IBRC-M 10908</strain>
    </source>
</reference>
<keyword evidence="5 7" id="KW-0418">Kinase</keyword>
<organism evidence="7 8">
    <name type="scientific">Salininema proteolyticum</name>
    <dbReference type="NCBI Taxonomy" id="1607685"/>
    <lineage>
        <taxon>Bacteria</taxon>
        <taxon>Bacillati</taxon>
        <taxon>Actinomycetota</taxon>
        <taxon>Actinomycetes</taxon>
        <taxon>Glycomycetales</taxon>
        <taxon>Glycomycetaceae</taxon>
        <taxon>Salininema</taxon>
    </lineage>
</organism>
<dbReference type="InterPro" id="IPR007344">
    <property type="entry name" value="GrpB/CoaE"/>
</dbReference>
<evidence type="ECO:0000256" key="1">
    <source>
        <dbReference type="ARBA" id="ARBA00008826"/>
    </source>
</evidence>